<dbReference type="Gene3D" id="3.30.200.20">
    <property type="entry name" value="Phosphorylase Kinase, domain 1"/>
    <property type="match status" value="1"/>
</dbReference>
<evidence type="ECO:0000256" key="6">
    <source>
        <dbReference type="ARBA" id="ARBA00022840"/>
    </source>
</evidence>
<dbReference type="FunFam" id="1.10.510.10:FF:000468">
    <property type="entry name" value="PTI1-like tyrosine-protein kinase 3"/>
    <property type="match status" value="1"/>
</dbReference>
<evidence type="ECO:0000313" key="13">
    <source>
        <dbReference type="Proteomes" id="UP000006591"/>
    </source>
</evidence>
<evidence type="ECO:0000259" key="11">
    <source>
        <dbReference type="PROSITE" id="PS50011"/>
    </source>
</evidence>
<dbReference type="PROSITE" id="PS50011">
    <property type="entry name" value="PROTEIN_KINASE_DOM"/>
    <property type="match status" value="1"/>
</dbReference>
<dbReference type="Proteomes" id="UP000006591">
    <property type="component" value="Chromosome 9"/>
</dbReference>
<dbReference type="GO" id="GO:0007166">
    <property type="term" value="P:cell surface receptor signaling pathway"/>
    <property type="evidence" value="ECO:0007669"/>
    <property type="project" value="InterPro"/>
</dbReference>
<reference evidence="12" key="2">
    <citation type="submission" date="2018-04" db="EMBL/GenBank/DDBJ databases">
        <title>OnivRS2 (Oryza nivara Reference Sequence Version 2).</title>
        <authorList>
            <person name="Zhang J."/>
            <person name="Kudrna D."/>
            <person name="Lee S."/>
            <person name="Talag J."/>
            <person name="Rajasekar S."/>
            <person name="Welchert J."/>
            <person name="Hsing Y.-I."/>
            <person name="Wing R.A."/>
        </authorList>
    </citation>
    <scope>NUCLEOTIDE SEQUENCE [LARGE SCALE GENOMIC DNA]</scope>
    <source>
        <strain evidence="12">SL10</strain>
    </source>
</reference>
<feature type="domain" description="Protein kinase" evidence="11">
    <location>
        <begin position="389"/>
        <end position="667"/>
    </location>
</feature>
<dbReference type="AlphaFoldDB" id="A0A0E0IHS6"/>
<evidence type="ECO:0000256" key="7">
    <source>
        <dbReference type="ARBA" id="ARBA00022989"/>
    </source>
</evidence>
<dbReference type="EnsemblPlants" id="ONIVA09G05160.1">
    <property type="protein sequence ID" value="ONIVA09G05160.1"/>
    <property type="gene ID" value="ONIVA09G05160"/>
</dbReference>
<evidence type="ECO:0000256" key="10">
    <source>
        <dbReference type="SAM" id="SignalP"/>
    </source>
</evidence>
<dbReference type="OMA" id="MTEIAEC"/>
<keyword evidence="8" id="KW-0472">Membrane</keyword>
<name>A0A0E0IHS6_ORYNI</name>
<keyword evidence="3" id="KW-0812">Transmembrane</keyword>
<dbReference type="InterPro" id="IPR011009">
    <property type="entry name" value="Kinase-like_dom_sf"/>
</dbReference>
<dbReference type="InterPro" id="IPR000719">
    <property type="entry name" value="Prot_kinase_dom"/>
</dbReference>
<keyword evidence="6" id="KW-0067">ATP-binding</keyword>
<evidence type="ECO:0000256" key="2">
    <source>
        <dbReference type="ARBA" id="ARBA00022475"/>
    </source>
</evidence>
<dbReference type="GO" id="GO:0004674">
    <property type="term" value="F:protein serine/threonine kinase activity"/>
    <property type="evidence" value="ECO:0007669"/>
    <property type="project" value="TreeGrafter"/>
</dbReference>
<evidence type="ECO:0000256" key="9">
    <source>
        <dbReference type="ARBA" id="ARBA00023157"/>
    </source>
</evidence>
<evidence type="ECO:0000256" key="1">
    <source>
        <dbReference type="ARBA" id="ARBA00004162"/>
    </source>
</evidence>
<comment type="subcellular location">
    <subcellularLocation>
        <location evidence="1">Cell membrane</location>
        <topology evidence="1">Single-pass membrane protein</topology>
    </subcellularLocation>
</comment>
<feature type="signal peptide" evidence="10">
    <location>
        <begin position="1"/>
        <end position="28"/>
    </location>
</feature>
<dbReference type="Gene3D" id="1.10.510.10">
    <property type="entry name" value="Transferase(Phosphotransferase) domain 1"/>
    <property type="match status" value="1"/>
</dbReference>
<dbReference type="Pfam" id="PF00069">
    <property type="entry name" value="Pkinase"/>
    <property type="match status" value="1"/>
</dbReference>
<dbReference type="Gramene" id="ONIVA09G05160.1">
    <property type="protein sequence ID" value="ONIVA09G05160.1"/>
    <property type="gene ID" value="ONIVA09G05160"/>
</dbReference>
<evidence type="ECO:0000256" key="4">
    <source>
        <dbReference type="ARBA" id="ARBA00022729"/>
    </source>
</evidence>
<dbReference type="HOGENOM" id="CLU_000288_43_5_1"/>
<dbReference type="PROSITE" id="PS00108">
    <property type="entry name" value="PROTEIN_KINASE_ST"/>
    <property type="match status" value="1"/>
</dbReference>
<protein>
    <recommendedName>
        <fullName evidence="11">Protein kinase domain-containing protein</fullName>
    </recommendedName>
</protein>
<dbReference type="InterPro" id="IPR045274">
    <property type="entry name" value="WAK-like"/>
</dbReference>
<organism evidence="12">
    <name type="scientific">Oryza nivara</name>
    <name type="common">Indian wild rice</name>
    <name type="synonym">Oryza sativa f. spontanea</name>
    <dbReference type="NCBI Taxonomy" id="4536"/>
    <lineage>
        <taxon>Eukaryota</taxon>
        <taxon>Viridiplantae</taxon>
        <taxon>Streptophyta</taxon>
        <taxon>Embryophyta</taxon>
        <taxon>Tracheophyta</taxon>
        <taxon>Spermatophyta</taxon>
        <taxon>Magnoliopsida</taxon>
        <taxon>Liliopsida</taxon>
        <taxon>Poales</taxon>
        <taxon>Poaceae</taxon>
        <taxon>BOP clade</taxon>
        <taxon>Oryzoideae</taxon>
        <taxon>Oryzeae</taxon>
        <taxon>Oryzinae</taxon>
        <taxon>Oryza</taxon>
    </lineage>
</organism>
<proteinExistence type="predicted"/>
<evidence type="ECO:0000256" key="8">
    <source>
        <dbReference type="ARBA" id="ARBA00023136"/>
    </source>
</evidence>
<evidence type="ECO:0000256" key="3">
    <source>
        <dbReference type="ARBA" id="ARBA00022692"/>
    </source>
</evidence>
<dbReference type="STRING" id="4536.A0A0E0IHS6"/>
<keyword evidence="4 10" id="KW-0732">Signal</keyword>
<dbReference type="InterPro" id="IPR008271">
    <property type="entry name" value="Ser/Thr_kinase_AS"/>
</dbReference>
<keyword evidence="13" id="KW-1185">Reference proteome</keyword>
<dbReference type="FunFam" id="3.30.200.20:FF:000581">
    <property type="entry name" value="Wall-associated receptor kinase 3"/>
    <property type="match status" value="1"/>
</dbReference>
<feature type="chain" id="PRO_5002362770" description="Protein kinase domain-containing protein" evidence="10">
    <location>
        <begin position="29"/>
        <end position="667"/>
    </location>
</feature>
<accession>A0A0E0IHS6</accession>
<reference evidence="12" key="1">
    <citation type="submission" date="2015-04" db="UniProtKB">
        <authorList>
            <consortium name="EnsemblPlants"/>
        </authorList>
    </citation>
    <scope>IDENTIFICATION</scope>
    <source>
        <strain evidence="12">SL10</strain>
    </source>
</reference>
<keyword evidence="7" id="KW-1133">Transmembrane helix</keyword>
<dbReference type="GO" id="GO:0005886">
    <property type="term" value="C:plasma membrane"/>
    <property type="evidence" value="ECO:0007669"/>
    <property type="project" value="UniProtKB-SubCell"/>
</dbReference>
<dbReference type="eggNOG" id="ENOG502QQPF">
    <property type="taxonomic scope" value="Eukaryota"/>
</dbReference>
<sequence>MSARPKSHLLEMLLRLAVVAILTMAAVGANQQRPITLPGCPDRCDNISIPYPFGVKEGCYFDGSFSVICDERTAFQATLGVPQVYNMTGYYLGNSDDPAVGIVTNKTWSTVDLVDIDVVGGEARVSMPVSSDCSANDTYHALSIFVMTVNFTDTFLFSSTRNALVGVGQSVQARVEGGLTSSNYSASCTLLFDAPSAAQNGSCSGLGCCEADFPPGLSELGVGVRRQRNTMWETFPCTYAMAVDRSWYNFSLQDIYGQRDYHKFPRGVPIVLDFAIRNDSCPADGKTLPTACRSGNSRCVNATYGPGYLCKCKDGFDGNPYLPDGCQDLATHISGVGGLTSITVIIVLFNLLLAEKRKTREFFLKNGGPILEHVNNIKLFKKEELKPIIQKSNVMGKGGFGEVYKGLLDNQVVAIKKSIRVDKFQEQQFANEIIIQSRVIHKNIVKLIGCCLEVDVPLLVYEFVPQGSLHDILHGSNKMSLNLDKRLNIAAGAAEGLAYLHSKTSSTILHGDIKPGNILLDSNFDPKISDFGISRLIAIDRTHTTRVAGDICYMDPIFLQSGLLTKQNDVYSFGVMLLELLTRRKAATGENNRLVKMFLDAYSDGEAAIIELLDKDIIVERDMELLHKLVRVIAECLKLEVNKRQEMTEIAECLQGMKRSQIKHPDA</sequence>
<dbReference type="GO" id="GO:0005524">
    <property type="term" value="F:ATP binding"/>
    <property type="evidence" value="ECO:0007669"/>
    <property type="project" value="UniProtKB-KW"/>
</dbReference>
<dbReference type="SMART" id="SM00220">
    <property type="entry name" value="S_TKc"/>
    <property type="match status" value="1"/>
</dbReference>
<evidence type="ECO:0000256" key="5">
    <source>
        <dbReference type="ARBA" id="ARBA00022741"/>
    </source>
</evidence>
<dbReference type="PANTHER" id="PTHR27005">
    <property type="entry name" value="WALL-ASSOCIATED RECEPTOR KINASE-LIKE 21"/>
    <property type="match status" value="1"/>
</dbReference>
<evidence type="ECO:0000313" key="12">
    <source>
        <dbReference type="EnsemblPlants" id="ONIVA09G05160.1"/>
    </source>
</evidence>
<keyword evidence="9" id="KW-1015">Disulfide bond</keyword>
<dbReference type="SUPFAM" id="SSF56112">
    <property type="entry name" value="Protein kinase-like (PK-like)"/>
    <property type="match status" value="1"/>
</dbReference>
<keyword evidence="5" id="KW-0547">Nucleotide-binding</keyword>
<keyword evidence="2" id="KW-1003">Cell membrane</keyword>
<dbReference type="PANTHER" id="PTHR27005:SF514">
    <property type="entry name" value="PROTEIN KINASE DOMAIN-CONTAINING PROTEIN"/>
    <property type="match status" value="1"/>
</dbReference>